<keyword evidence="6" id="KW-1185">Reference proteome</keyword>
<evidence type="ECO:0000256" key="3">
    <source>
        <dbReference type="SAM" id="SignalP"/>
    </source>
</evidence>
<keyword evidence="1 3" id="KW-0732">Signal</keyword>
<evidence type="ECO:0000259" key="4">
    <source>
        <dbReference type="Pfam" id="PF13472"/>
    </source>
</evidence>
<proteinExistence type="predicted"/>
<evidence type="ECO:0000313" key="5">
    <source>
        <dbReference type="EMBL" id="KAK7430729.1"/>
    </source>
</evidence>
<feature type="region of interest" description="Disordered" evidence="2">
    <location>
        <begin position="900"/>
        <end position="931"/>
    </location>
</feature>
<dbReference type="Pfam" id="PF13472">
    <property type="entry name" value="Lipase_GDSL_2"/>
    <property type="match status" value="1"/>
</dbReference>
<dbReference type="InterPro" id="IPR051532">
    <property type="entry name" value="Ester_Hydrolysis_Enzymes"/>
</dbReference>
<dbReference type="SUPFAM" id="SSF69318">
    <property type="entry name" value="Integrin alpha N-terminal domain"/>
    <property type="match status" value="2"/>
</dbReference>
<dbReference type="InterPro" id="IPR013517">
    <property type="entry name" value="FG-GAP"/>
</dbReference>
<reference evidence="5 6" key="1">
    <citation type="journal article" date="2025" name="Microbiol. Resour. Announc.">
        <title>Draft genome sequences for Neonectria magnoliae and Neonectria punicea, canker pathogens of Liriodendron tulipifera and Acer saccharum in West Virginia.</title>
        <authorList>
            <person name="Petronek H.M."/>
            <person name="Kasson M.T."/>
            <person name="Metheny A.M."/>
            <person name="Stauder C.M."/>
            <person name="Lovett B."/>
            <person name="Lynch S.C."/>
            <person name="Garnas J.R."/>
            <person name="Kasson L.R."/>
            <person name="Stajich J.E."/>
        </authorList>
    </citation>
    <scope>NUCLEOTIDE SEQUENCE [LARGE SCALE GENOMIC DNA]</scope>
    <source>
        <strain evidence="5 6">NRRL 64651</strain>
    </source>
</reference>
<feature type="chain" id="PRO_5046380824" description="SGNH hydrolase-type esterase domain-containing protein" evidence="3">
    <location>
        <begin position="25"/>
        <end position="1384"/>
    </location>
</feature>
<feature type="compositionally biased region" description="Acidic residues" evidence="2">
    <location>
        <begin position="903"/>
        <end position="912"/>
    </location>
</feature>
<dbReference type="Pfam" id="PF13517">
    <property type="entry name" value="FG-GAP_3"/>
    <property type="match status" value="2"/>
</dbReference>
<gene>
    <name evidence="5" type="ORF">QQZ08_002773</name>
</gene>
<sequence>MGRFLQPLLLAASAILSLPNAGYALPALSHLDDDLIFDRGHVFQDFGLTAYKRQQDKVPLRILSLGASIMSGVGSSTGDGSRKPLRDALRFDGWEVNMVGSLHSGKMKDKDHEAVPGDKVNQVRARLKHSLPYKPNIVLINAGTNDAIQNDDPSGAGNRMNDILNDIWGAEGMGDTCVMLSTILDTTEKTGRVNRVTINNRYRSLVTERANEGKCIYLADMDPPGSGGGWITWDDYDPKETTKVHPNDEGHRKMAYVFYKAINEAAKDSKIVKTGSFEASNPVCDKVYGNGIPAGGKTQRGSGEHDGIYLHNAEEKGVILTVESDWDRNQWRFARLFSRGYDDLVGWFELKPGVHAFGVWKNSADGQGKFTRIGDLHPNMYCIPRGLHFIDMNADGLDDIVCVGPEGNLYLSINKGDGNGDKPPTFQFLDKIKQNEGYAQDRVRLADIDGDGRGDYGILDDGGNVHFWRNGGVKNKPEFWQKLGLRFPAKGMGDIRGVRFEDINGDGRDDWMWVREDGMTDTWTNSRSCQKGKDGDGLNVAWRQGFHQGHKKNEHWTHFGMMDYQTDDEQNLRGRIHFARIYGTPSAFGNLGRQDYVFLQHETKKKKHIFKMRVWKNLGQGGTKLLADGNKYCNMAGHDDGKEDYVWTHSTGKMTLFLNRGKKEIRDNDPGGFWDPSPGQIWTPPREMHRRDLHLADWDNDGDCDIIYVDPKSGRVEVFINKYPETKKWEFSRLSNAAPSLHCNQEKGIGIHDLAVRFADITGNGRADYLCIEKDGRVTGFVHNDDGSFEDVGQIKFADGKDRANLRWADVNGDGRDDMLWIDKFTGDASVWYNEDRFDNRDQNSGSSFRWRKIDKPVFRGDVAGTCMYYPDLDGNGRADQHSILGTWTNEARTSFNPSCGVTDEEGDDSNNLEDPKLPVMPSDGDGNAGDEWRKINCQNEGVTDHTMYGPDRWKQVDADGAWASVIESWQANITAGRAQKHLANNISNYFNGPQDMFCETFAEEGSGCEDLHLQCNSVNAPAGYFIIHSFENLYAMHDNIWKAVDSAILTNDIGSIASKFGKIPTKSSGIAVSILIDIALTAWGLVMGPAWNKLIGPKFSDGSTAGTVKDTTNDMVKNSMTLAKDILNSRAKDQLGVQNGLTEQMKALTQAWKDSVLATQRWLFGGTDEGNLQLGNLISDASMFGDNWLLDRQEHAKQVKRAINTFLIPLAWAYSPDVIYPFIASSDVACDKDPGWNDNNQYWIEDSAKNNGRYCHNGKSFWLLMGRDKKTQCDNKSGDMWCGKFDSPPGFSDLVDKTFTDISLENVVVGSINTKEANGGKNGGYKIDIEAPGKKVLESFLEKGIESPGIWNFPICSMEEVIENYYRWFQNDLDDMANFPCNA</sequence>
<accession>A0ABR1ICL1</accession>
<dbReference type="InterPro" id="IPR028994">
    <property type="entry name" value="Integrin_alpha_N"/>
</dbReference>
<dbReference type="Gene3D" id="3.40.50.1110">
    <property type="entry name" value="SGNH hydrolase"/>
    <property type="match status" value="1"/>
</dbReference>
<protein>
    <recommendedName>
        <fullName evidence="4">SGNH hydrolase-type esterase domain-containing protein</fullName>
    </recommendedName>
</protein>
<feature type="domain" description="SGNH hydrolase-type esterase" evidence="4">
    <location>
        <begin position="65"/>
        <end position="252"/>
    </location>
</feature>
<dbReference type="SUPFAM" id="SSF52266">
    <property type="entry name" value="SGNH hydrolase"/>
    <property type="match status" value="1"/>
</dbReference>
<evidence type="ECO:0000256" key="1">
    <source>
        <dbReference type="ARBA" id="ARBA00022729"/>
    </source>
</evidence>
<organism evidence="5 6">
    <name type="scientific">Neonectria magnoliae</name>
    <dbReference type="NCBI Taxonomy" id="2732573"/>
    <lineage>
        <taxon>Eukaryota</taxon>
        <taxon>Fungi</taxon>
        <taxon>Dikarya</taxon>
        <taxon>Ascomycota</taxon>
        <taxon>Pezizomycotina</taxon>
        <taxon>Sordariomycetes</taxon>
        <taxon>Hypocreomycetidae</taxon>
        <taxon>Hypocreales</taxon>
        <taxon>Nectriaceae</taxon>
        <taxon>Neonectria</taxon>
    </lineage>
</organism>
<dbReference type="InterPro" id="IPR036514">
    <property type="entry name" value="SGNH_hydro_sf"/>
</dbReference>
<dbReference type="Proteomes" id="UP001498421">
    <property type="component" value="Unassembled WGS sequence"/>
</dbReference>
<evidence type="ECO:0000256" key="2">
    <source>
        <dbReference type="SAM" id="MobiDB-lite"/>
    </source>
</evidence>
<dbReference type="InterPro" id="IPR013830">
    <property type="entry name" value="SGNH_hydro"/>
</dbReference>
<dbReference type="PANTHER" id="PTHR30383">
    <property type="entry name" value="THIOESTERASE 1/PROTEASE 1/LYSOPHOSPHOLIPASE L1"/>
    <property type="match status" value="1"/>
</dbReference>
<dbReference type="EMBL" id="JAZAVK010000017">
    <property type="protein sequence ID" value="KAK7430729.1"/>
    <property type="molecule type" value="Genomic_DNA"/>
</dbReference>
<evidence type="ECO:0000313" key="6">
    <source>
        <dbReference type="Proteomes" id="UP001498421"/>
    </source>
</evidence>
<name>A0ABR1ICL1_9HYPO</name>
<comment type="caution">
    <text evidence="5">The sequence shown here is derived from an EMBL/GenBank/DDBJ whole genome shotgun (WGS) entry which is preliminary data.</text>
</comment>
<dbReference type="PANTHER" id="PTHR30383:SF31">
    <property type="entry name" value="SGNH HYDROLASE-TYPE ESTERASE DOMAIN-CONTAINING PROTEIN-RELATED"/>
    <property type="match status" value="1"/>
</dbReference>
<feature type="signal peptide" evidence="3">
    <location>
        <begin position="1"/>
        <end position="24"/>
    </location>
</feature>